<dbReference type="Proteomes" id="UP000274601">
    <property type="component" value="Unassembled WGS sequence"/>
</dbReference>
<organism evidence="2 3">
    <name type="scientific">Actinomadura pelletieri DSM 43383</name>
    <dbReference type="NCBI Taxonomy" id="1120940"/>
    <lineage>
        <taxon>Bacteria</taxon>
        <taxon>Bacillati</taxon>
        <taxon>Actinomycetota</taxon>
        <taxon>Actinomycetes</taxon>
        <taxon>Streptosporangiales</taxon>
        <taxon>Thermomonosporaceae</taxon>
        <taxon>Actinomadura</taxon>
    </lineage>
</organism>
<feature type="signal peptide" evidence="1">
    <location>
        <begin position="1"/>
        <end position="21"/>
    </location>
</feature>
<comment type="caution">
    <text evidence="2">The sequence shown here is derived from an EMBL/GenBank/DDBJ whole genome shotgun (WGS) entry which is preliminary data.</text>
</comment>
<dbReference type="RefSeq" id="WP_121432489.1">
    <property type="nucleotide sequence ID" value="NZ_RBWU01000001.1"/>
</dbReference>
<keyword evidence="3" id="KW-1185">Reference proteome</keyword>
<feature type="chain" id="PRO_5039231044" evidence="1">
    <location>
        <begin position="22"/>
        <end position="215"/>
    </location>
</feature>
<dbReference type="PANTHER" id="PTHR38847:SF1">
    <property type="entry name" value="PSEUDOURIDINE SYNTHASE RSUA_RLUA-LIKE DOMAIN-CONTAINING PROTEIN"/>
    <property type="match status" value="1"/>
</dbReference>
<gene>
    <name evidence="2" type="ORF">BZB76_0317</name>
</gene>
<proteinExistence type="predicted"/>
<name>A0A495QXN5_9ACTN</name>
<dbReference type="Pfam" id="PF14273">
    <property type="entry name" value="DUF4360"/>
    <property type="match status" value="1"/>
</dbReference>
<dbReference type="OrthoDB" id="9828114at2"/>
<dbReference type="PANTHER" id="PTHR38847">
    <property type="match status" value="1"/>
</dbReference>
<dbReference type="AlphaFoldDB" id="A0A495QXN5"/>
<dbReference type="InterPro" id="IPR025649">
    <property type="entry name" value="DUF4360"/>
</dbReference>
<sequence>MRERISGVVVAAAALAAAAVAATPAAAGTGPDRGPDPPVVWVDEVSGSGCPKDSVAANLSQDRDALLLTYSDFKAAAGGSAQPADRRKDCRVTVRTGSPQGYSYAIRAADHRGTALLEKGAAGRVTVDFGFENQPSSGQDEHTFHGPYDDNWQITLNTPEDELVFTPCGENPRFVVNTELRAIPGTDKTKTSFISMDTFDGSIKSTYHLVRKRCP</sequence>
<evidence type="ECO:0000313" key="3">
    <source>
        <dbReference type="Proteomes" id="UP000274601"/>
    </source>
</evidence>
<evidence type="ECO:0000313" key="2">
    <source>
        <dbReference type="EMBL" id="RKS78883.1"/>
    </source>
</evidence>
<protein>
    <submittedName>
        <fullName evidence="2">Uncharacterized protein DUF4360</fullName>
    </submittedName>
</protein>
<dbReference type="EMBL" id="RBWU01000001">
    <property type="protein sequence ID" value="RKS78883.1"/>
    <property type="molecule type" value="Genomic_DNA"/>
</dbReference>
<evidence type="ECO:0000256" key="1">
    <source>
        <dbReference type="SAM" id="SignalP"/>
    </source>
</evidence>
<keyword evidence="1" id="KW-0732">Signal</keyword>
<accession>A0A495QXN5</accession>
<reference evidence="2 3" key="1">
    <citation type="submission" date="2018-10" db="EMBL/GenBank/DDBJ databases">
        <title>Genomic Encyclopedia of Archaeal and Bacterial Type Strains, Phase II (KMG-II): from individual species to whole genera.</title>
        <authorList>
            <person name="Goeker M."/>
        </authorList>
    </citation>
    <scope>NUCLEOTIDE SEQUENCE [LARGE SCALE GENOMIC DNA]</scope>
    <source>
        <strain evidence="2 3">DSM 43383</strain>
    </source>
</reference>